<dbReference type="PANTHER" id="PTHR47958">
    <property type="entry name" value="ATP-DEPENDENT RNA HELICASE DBP3"/>
    <property type="match status" value="1"/>
</dbReference>
<dbReference type="Gene3D" id="3.40.50.300">
    <property type="entry name" value="P-loop containing nucleotide triphosphate hydrolases"/>
    <property type="match status" value="2"/>
</dbReference>
<keyword evidence="7" id="KW-0694">RNA-binding</keyword>
<organism evidence="16 17">
    <name type="scientific">Pyrus ussuriensis x Pyrus communis</name>
    <dbReference type="NCBI Taxonomy" id="2448454"/>
    <lineage>
        <taxon>Eukaryota</taxon>
        <taxon>Viridiplantae</taxon>
        <taxon>Streptophyta</taxon>
        <taxon>Embryophyta</taxon>
        <taxon>Tracheophyta</taxon>
        <taxon>Spermatophyta</taxon>
        <taxon>Magnoliopsida</taxon>
        <taxon>eudicotyledons</taxon>
        <taxon>Gunneridae</taxon>
        <taxon>Pentapetalae</taxon>
        <taxon>rosids</taxon>
        <taxon>fabids</taxon>
        <taxon>Rosales</taxon>
        <taxon>Rosaceae</taxon>
        <taxon>Amygdaloideae</taxon>
        <taxon>Maleae</taxon>
        <taxon>Pyrus</taxon>
    </lineage>
</organism>
<dbReference type="InterPro" id="IPR000629">
    <property type="entry name" value="RNA-helicase_DEAD-box_CS"/>
</dbReference>
<keyword evidence="5" id="KW-0347">Helicase</keyword>
<dbReference type="FunFam" id="3.40.50.300:FF:000089">
    <property type="entry name" value="Eukaryotic initiation factor 4A-II"/>
    <property type="match status" value="1"/>
</dbReference>
<dbReference type="GO" id="GO:0003743">
    <property type="term" value="F:translation initiation factor activity"/>
    <property type="evidence" value="ECO:0007669"/>
    <property type="project" value="UniProtKB-KW"/>
</dbReference>
<dbReference type="InterPro" id="IPR014001">
    <property type="entry name" value="Helicase_ATP-bd"/>
</dbReference>
<dbReference type="GO" id="GO:0003724">
    <property type="term" value="F:RNA helicase activity"/>
    <property type="evidence" value="ECO:0007669"/>
    <property type="project" value="UniProtKB-EC"/>
</dbReference>
<evidence type="ECO:0000256" key="8">
    <source>
        <dbReference type="ARBA" id="ARBA00022917"/>
    </source>
</evidence>
<dbReference type="AlphaFoldDB" id="A0A5N5FRS2"/>
<evidence type="ECO:0000259" key="15">
    <source>
        <dbReference type="PROSITE" id="PS51195"/>
    </source>
</evidence>
<dbReference type="InterPro" id="IPR011545">
    <property type="entry name" value="DEAD/DEAH_box_helicase_dom"/>
</dbReference>
<evidence type="ECO:0000256" key="3">
    <source>
        <dbReference type="ARBA" id="ARBA00022741"/>
    </source>
</evidence>
<dbReference type="InterPro" id="IPR001650">
    <property type="entry name" value="Helicase_C-like"/>
</dbReference>
<comment type="caution">
    <text evidence="16">The sequence shown here is derived from an EMBL/GenBank/DDBJ whole genome shotgun (WGS) entry which is preliminary data.</text>
</comment>
<feature type="domain" description="DEAD-box RNA helicase Q" evidence="15">
    <location>
        <begin position="428"/>
        <end position="456"/>
    </location>
</feature>
<feature type="domain" description="Helicase C-terminal" evidence="14">
    <location>
        <begin position="640"/>
        <end position="801"/>
    </location>
</feature>
<keyword evidence="3" id="KW-0547">Nucleotide-binding</keyword>
<evidence type="ECO:0000256" key="6">
    <source>
        <dbReference type="ARBA" id="ARBA00022840"/>
    </source>
</evidence>
<evidence type="ECO:0000256" key="5">
    <source>
        <dbReference type="ARBA" id="ARBA00022806"/>
    </source>
</evidence>
<dbReference type="InterPro" id="IPR015943">
    <property type="entry name" value="WD40/YVTN_repeat-like_dom_sf"/>
</dbReference>
<dbReference type="InterPro" id="IPR001680">
    <property type="entry name" value="WD40_rpt"/>
</dbReference>
<evidence type="ECO:0000256" key="2">
    <source>
        <dbReference type="ARBA" id="ARBA00022540"/>
    </source>
</evidence>
<dbReference type="SUPFAM" id="SSF52540">
    <property type="entry name" value="P-loop containing nucleoside triphosphate hydrolases"/>
    <property type="match status" value="1"/>
</dbReference>
<dbReference type="CDD" id="cd18787">
    <property type="entry name" value="SF2_C_DEAD"/>
    <property type="match status" value="1"/>
</dbReference>
<dbReference type="GO" id="GO:0016787">
    <property type="term" value="F:hydrolase activity"/>
    <property type="evidence" value="ECO:0007669"/>
    <property type="project" value="UniProtKB-KW"/>
</dbReference>
<dbReference type="InterPro" id="IPR014014">
    <property type="entry name" value="RNA_helicase_DEAD_Q_motif"/>
</dbReference>
<accession>A0A5N5FRS2</accession>
<evidence type="ECO:0000259" key="13">
    <source>
        <dbReference type="PROSITE" id="PS51192"/>
    </source>
</evidence>
<dbReference type="SMART" id="SM00320">
    <property type="entry name" value="WD40"/>
    <property type="match status" value="5"/>
</dbReference>
<dbReference type="InterPro" id="IPR027417">
    <property type="entry name" value="P-loop_NTPase"/>
</dbReference>
<dbReference type="SMART" id="SM00487">
    <property type="entry name" value="DEXDc"/>
    <property type="match status" value="1"/>
</dbReference>
<keyword evidence="17" id="KW-1185">Reference proteome</keyword>
<evidence type="ECO:0000256" key="9">
    <source>
        <dbReference type="ARBA" id="ARBA00024352"/>
    </source>
</evidence>
<reference evidence="16 17" key="2">
    <citation type="submission" date="2019-11" db="EMBL/GenBank/DDBJ databases">
        <title>A de novo genome assembly of a pear dwarfing rootstock.</title>
        <authorList>
            <person name="Wang F."/>
            <person name="Wang J."/>
            <person name="Li S."/>
            <person name="Zhang Y."/>
            <person name="Fang M."/>
            <person name="Ma L."/>
            <person name="Zhao Y."/>
            <person name="Jiang S."/>
        </authorList>
    </citation>
    <scope>NUCLEOTIDE SEQUENCE [LARGE SCALE GENOMIC DNA]</scope>
    <source>
        <strain evidence="16">S2</strain>
        <tissue evidence="16">Leaf</tissue>
    </source>
</reference>
<dbReference type="PROSITE" id="PS51194">
    <property type="entry name" value="HELICASE_CTER"/>
    <property type="match status" value="1"/>
</dbReference>
<dbReference type="GO" id="GO:0005524">
    <property type="term" value="F:ATP binding"/>
    <property type="evidence" value="ECO:0007669"/>
    <property type="project" value="UniProtKB-KW"/>
</dbReference>
<keyword evidence="8" id="KW-0648">Protein biosynthesis</keyword>
<dbReference type="EMBL" id="SMOL01000632">
    <property type="protein sequence ID" value="KAB2604321.1"/>
    <property type="molecule type" value="Genomic_DNA"/>
</dbReference>
<proteinExistence type="inferred from homology"/>
<evidence type="ECO:0000256" key="10">
    <source>
        <dbReference type="ARBA" id="ARBA00047984"/>
    </source>
</evidence>
<protein>
    <recommendedName>
        <fullName evidence="1">RNA helicase</fullName>
        <ecNumber evidence="1">3.6.4.13</ecNumber>
    </recommendedName>
</protein>
<feature type="repeat" description="WD" evidence="11">
    <location>
        <begin position="199"/>
        <end position="230"/>
    </location>
</feature>
<dbReference type="PROSITE" id="PS50082">
    <property type="entry name" value="WD_REPEATS_2"/>
    <property type="match status" value="1"/>
</dbReference>
<dbReference type="OrthoDB" id="273067at2759"/>
<evidence type="ECO:0000256" key="4">
    <source>
        <dbReference type="ARBA" id="ARBA00022801"/>
    </source>
</evidence>
<dbReference type="PROSITE" id="PS50294">
    <property type="entry name" value="WD_REPEATS_REGION"/>
    <property type="match status" value="1"/>
</dbReference>
<dbReference type="Pfam" id="PF00400">
    <property type="entry name" value="WD40"/>
    <property type="match status" value="1"/>
</dbReference>
<dbReference type="CDD" id="cd17939">
    <property type="entry name" value="DEADc_EIF4A"/>
    <property type="match status" value="1"/>
</dbReference>
<dbReference type="Pfam" id="PF00271">
    <property type="entry name" value="Helicase_C"/>
    <property type="match status" value="1"/>
</dbReference>
<dbReference type="InterPro" id="IPR036322">
    <property type="entry name" value="WD40_repeat_dom_sf"/>
</dbReference>
<evidence type="ECO:0000256" key="7">
    <source>
        <dbReference type="ARBA" id="ARBA00022884"/>
    </source>
</evidence>
<name>A0A5N5FRS2_9ROSA</name>
<feature type="domain" description="Helicase ATP-binding" evidence="13">
    <location>
        <begin position="459"/>
        <end position="629"/>
    </location>
</feature>
<dbReference type="EC" id="3.6.4.13" evidence="1"/>
<keyword evidence="2 16" id="KW-0396">Initiation factor</keyword>
<evidence type="ECO:0000256" key="12">
    <source>
        <dbReference type="PROSITE-ProRule" id="PRU00552"/>
    </source>
</evidence>
<feature type="short sequence motif" description="Q motif" evidence="12">
    <location>
        <begin position="428"/>
        <end position="456"/>
    </location>
</feature>
<keyword evidence="6" id="KW-0067">ATP-binding</keyword>
<dbReference type="SUPFAM" id="SSF50978">
    <property type="entry name" value="WD40 repeat-like"/>
    <property type="match status" value="1"/>
</dbReference>
<reference evidence="16 17" key="1">
    <citation type="submission" date="2019-09" db="EMBL/GenBank/DDBJ databases">
        <authorList>
            <person name="Ou C."/>
        </authorList>
    </citation>
    <scope>NUCLEOTIDE SEQUENCE [LARGE SCALE GENOMIC DNA]</scope>
    <source>
        <strain evidence="16">S2</strain>
        <tissue evidence="16">Leaf</tissue>
    </source>
</reference>
<dbReference type="GO" id="GO:0003723">
    <property type="term" value="F:RNA binding"/>
    <property type="evidence" value="ECO:0007669"/>
    <property type="project" value="UniProtKB-KW"/>
</dbReference>
<evidence type="ECO:0000256" key="1">
    <source>
        <dbReference type="ARBA" id="ARBA00012552"/>
    </source>
</evidence>
<dbReference type="Gene3D" id="2.130.10.10">
    <property type="entry name" value="YVTN repeat-like/Quinoprotein amine dehydrogenase"/>
    <property type="match status" value="2"/>
</dbReference>
<evidence type="ECO:0000313" key="16">
    <source>
        <dbReference type="EMBL" id="KAB2604321.1"/>
    </source>
</evidence>
<dbReference type="SMART" id="SM00490">
    <property type="entry name" value="HELICc"/>
    <property type="match status" value="1"/>
</dbReference>
<keyword evidence="11" id="KW-0853">WD repeat</keyword>
<dbReference type="Pfam" id="PF00270">
    <property type="entry name" value="DEAD"/>
    <property type="match status" value="1"/>
</dbReference>
<evidence type="ECO:0000259" key="14">
    <source>
        <dbReference type="PROSITE" id="PS51194"/>
    </source>
</evidence>
<dbReference type="PROSITE" id="PS00039">
    <property type="entry name" value="DEAD_ATP_HELICASE"/>
    <property type="match status" value="1"/>
</dbReference>
<keyword evidence="4" id="KW-0378">Hydrolase</keyword>
<comment type="similarity">
    <text evidence="9">Belongs to the DEAD box helicase family. eIF4A subfamily.</text>
</comment>
<evidence type="ECO:0000256" key="11">
    <source>
        <dbReference type="PROSITE-ProRule" id="PRU00221"/>
    </source>
</evidence>
<dbReference type="Proteomes" id="UP000327157">
    <property type="component" value="Unassembled WGS sequence"/>
</dbReference>
<comment type="catalytic activity">
    <reaction evidence="10">
        <text>ATP + H2O = ADP + phosphate + H(+)</text>
        <dbReference type="Rhea" id="RHEA:13065"/>
        <dbReference type="ChEBI" id="CHEBI:15377"/>
        <dbReference type="ChEBI" id="CHEBI:15378"/>
        <dbReference type="ChEBI" id="CHEBI:30616"/>
        <dbReference type="ChEBI" id="CHEBI:43474"/>
        <dbReference type="ChEBI" id="CHEBI:456216"/>
        <dbReference type="EC" id="3.6.4.13"/>
    </reaction>
</comment>
<dbReference type="PROSITE" id="PS51195">
    <property type="entry name" value="Q_MOTIF"/>
    <property type="match status" value="1"/>
</dbReference>
<evidence type="ECO:0000313" key="17">
    <source>
        <dbReference type="Proteomes" id="UP000327157"/>
    </source>
</evidence>
<sequence length="801" mass="89645">MLRDFHQAQLNFLPSATKLTTTCGDATNWDEEVYRESILKEREIQTRTVFRTVWAPSLNPSPETVVVPPTLSHLQARTLLMAEPTCYLQAHEGPDYDVKFYGNGEDSVLLSCGDDGRIQGWRWKDCEELYVPLHLQGKHVKPVLDLVNPQHTGPWGALSPIPENNALAVNNEEGCIFSAAGDSCICCWDVEGGQVKMTFKGHADYVHSVVARNSTNQIITGSEDGTARIWGKNLAFFSILKDCGRKLLRIYCFPLQLDFFSCVSCIALGASESWLACGSGQSLSVWNLPASECISRVSTHASIQDVVFDENQVLAVGAEPLLCRYDINGAILSQMQCAPQSAFSVSLHPSGVIAIGGYGGLVDVISQFGSHLCTFGCRWEGKRFWYAFFMAAAPEGSQFDTRQYDTKMSELLATDGQEFFTSYDEVYDSFDAMGLQENLLRGIYAYGFEKPSAIQQRGIVPFCKGLDVIQQAQSGTGKTATFCSGILQQLDYSLTECQALVLAPTRELAQQIEKVMRALGDYLGVRVHACVGGTSVREDQRILSNGVHVVVGTPGRVFDMLRRQSLRPDSIKMFVLDEADEMLSRGFKDQIYDIFQLLPSKIQVGVFSATMPPEALEITRKFMNKPVRILVKRDELTLEGIKQFYVNVDKEEWKLETLCDLYETLAITQSVIFVNTRRKVDWLTDKMRSRDHTVSATHGDMDQNTRDIIMREFRSGSSRVLITTDLLARGIDVQQVSLVINYDLPTQPENYLHRIGRSGRFGRKGVAINFVTKDDERMLFDIQKFYNVVVEELPSNVADLL</sequence>
<gene>
    <name evidence="16" type="ORF">D8674_040999</name>
</gene>
<dbReference type="FunFam" id="3.40.50.300:FF:000031">
    <property type="entry name" value="Eukaryotic initiation factor 4A-III"/>
    <property type="match status" value="1"/>
</dbReference>
<dbReference type="PROSITE" id="PS51192">
    <property type="entry name" value="HELICASE_ATP_BIND_1"/>
    <property type="match status" value="1"/>
</dbReference>